<name>A0ABT8YG71_9HYPH</name>
<dbReference type="Pfam" id="PF00015">
    <property type="entry name" value="MCPsignal"/>
    <property type="match status" value="1"/>
</dbReference>
<dbReference type="CDD" id="cd06225">
    <property type="entry name" value="HAMP"/>
    <property type="match status" value="1"/>
</dbReference>
<feature type="region of interest" description="Disordered" evidence="5">
    <location>
        <begin position="622"/>
        <end position="654"/>
    </location>
</feature>
<organism evidence="9 10">
    <name type="scientific">Rhizobium alvei</name>
    <dbReference type="NCBI Taxonomy" id="1132659"/>
    <lineage>
        <taxon>Bacteria</taxon>
        <taxon>Pseudomonadati</taxon>
        <taxon>Pseudomonadota</taxon>
        <taxon>Alphaproteobacteria</taxon>
        <taxon>Hyphomicrobiales</taxon>
        <taxon>Rhizobiaceae</taxon>
        <taxon>Rhizobium/Agrobacterium group</taxon>
        <taxon>Rhizobium</taxon>
    </lineage>
</organism>
<evidence type="ECO:0000256" key="5">
    <source>
        <dbReference type="SAM" id="MobiDB-lite"/>
    </source>
</evidence>
<evidence type="ECO:0000256" key="1">
    <source>
        <dbReference type="ARBA" id="ARBA00022500"/>
    </source>
</evidence>
<sequence length="654" mass="69655">MVRRILRLPLVIQILISVAVVLVLGEVAKVSNDLRAEWERIEANGEMRGNAALDMLEAVHIQAMLNRGQIEDGDPAIATLDGAMEQFSHSNQNIDIWVVMAPKVEAFQKENGQKILPPKDELDRRTLTSLTREREVSGNMLRLTRPVVLGAGTAADERCAGCHEGMMNITAGEPLGVYSAAIDMSQQISLWYADVQKRAIAGFLTLAVTLAVIMLLLRMTVLKPLRRLAGATDRLAAGDVDCDLPAADRNDEIGAMGKALGVFRAALQSKKALEVEAEQSRQRAEQERIDTQRKAEAAAAERLRIATSGLADGLKQLASGDLAFQLTQEFSPEFEALRSDFNASVQQLGRTLAAISQSVGTIDGGTSEISQGTNDLSLRTEQQAASLDKTVTALGQITANVASASERASEARDVAARANESAASSAVVVTDAEDAMRRIEQSSAEISKIIGVIDEIAFQTNLLALNAGVEAARAGDAGKGFAVVAQEVRGLAQRSANAAKEIKDLIQNSSQQVDSGVRLVRDAGTALKTIGDYIVSINEHMEAIAKSSKEQASDLEEVNSAVSQMDQVTQQNAAMVEQSNAASATLADETSKLRDLVNQFRLDVPANNPVAGLRATHARMAAPSAKAMSSHPAPARMAVAKASGGGSTEGWEEF</sequence>
<keyword evidence="3" id="KW-0807">Transducer</keyword>
<dbReference type="Proteomes" id="UP001174932">
    <property type="component" value="Unassembled WGS sequence"/>
</dbReference>
<comment type="similarity">
    <text evidence="2">Belongs to the methyl-accepting chemotaxis (MCP) protein family.</text>
</comment>
<feature type="domain" description="HAMP" evidence="8">
    <location>
        <begin position="219"/>
        <end position="272"/>
    </location>
</feature>
<keyword evidence="6" id="KW-0472">Membrane</keyword>
<dbReference type="Pfam" id="PF00672">
    <property type="entry name" value="HAMP"/>
    <property type="match status" value="1"/>
</dbReference>
<dbReference type="SUPFAM" id="SSF58104">
    <property type="entry name" value="Methyl-accepting chemotaxis protein (MCP) signaling domain"/>
    <property type="match status" value="1"/>
</dbReference>
<dbReference type="Gene3D" id="1.10.8.500">
    <property type="entry name" value="HAMP domain in histidine kinase"/>
    <property type="match status" value="1"/>
</dbReference>
<comment type="caution">
    <text evidence="9">The sequence shown here is derived from an EMBL/GenBank/DDBJ whole genome shotgun (WGS) entry which is preliminary data.</text>
</comment>
<dbReference type="Gene3D" id="1.10.287.950">
    <property type="entry name" value="Methyl-accepting chemotaxis protein"/>
    <property type="match status" value="1"/>
</dbReference>
<evidence type="ECO:0000256" key="2">
    <source>
        <dbReference type="ARBA" id="ARBA00029447"/>
    </source>
</evidence>
<evidence type="ECO:0000256" key="4">
    <source>
        <dbReference type="SAM" id="Coils"/>
    </source>
</evidence>
<evidence type="ECO:0000313" key="10">
    <source>
        <dbReference type="Proteomes" id="UP001174932"/>
    </source>
</evidence>
<evidence type="ECO:0000259" key="8">
    <source>
        <dbReference type="PROSITE" id="PS50885"/>
    </source>
</evidence>
<evidence type="ECO:0000259" key="7">
    <source>
        <dbReference type="PROSITE" id="PS50111"/>
    </source>
</evidence>
<dbReference type="PRINTS" id="PR00260">
    <property type="entry name" value="CHEMTRNSDUCR"/>
</dbReference>
<dbReference type="SMART" id="SM00283">
    <property type="entry name" value="MA"/>
    <property type="match status" value="1"/>
</dbReference>
<feature type="coiled-coil region" evidence="4">
    <location>
        <begin position="267"/>
        <end position="301"/>
    </location>
</feature>
<keyword evidence="6" id="KW-1133">Transmembrane helix</keyword>
<evidence type="ECO:0000313" key="9">
    <source>
        <dbReference type="EMBL" id="MDO6962675.1"/>
    </source>
</evidence>
<dbReference type="RefSeq" id="WP_304374558.1">
    <property type="nucleotide sequence ID" value="NZ_JAUOZU010000001.1"/>
</dbReference>
<dbReference type="PROSITE" id="PS50111">
    <property type="entry name" value="CHEMOTAXIS_TRANSDUC_2"/>
    <property type="match status" value="1"/>
</dbReference>
<proteinExistence type="inferred from homology"/>
<reference evidence="9" key="1">
    <citation type="journal article" date="2015" name="Int. J. Syst. Evol. Microbiol.">
        <title>Rhizobium alvei sp. nov., isolated from a freshwater river.</title>
        <authorList>
            <person name="Sheu S.Y."/>
            <person name="Huang H.W."/>
            <person name="Young C.C."/>
            <person name="Chen W.M."/>
        </authorList>
    </citation>
    <scope>NUCLEOTIDE SEQUENCE</scope>
    <source>
        <strain evidence="9">TNR-22</strain>
    </source>
</reference>
<dbReference type="InterPro" id="IPR051310">
    <property type="entry name" value="MCP_chemotaxis"/>
</dbReference>
<dbReference type="PROSITE" id="PS50885">
    <property type="entry name" value="HAMP"/>
    <property type="match status" value="2"/>
</dbReference>
<dbReference type="CDD" id="cd11386">
    <property type="entry name" value="MCP_signal"/>
    <property type="match status" value="1"/>
</dbReference>
<feature type="transmembrane region" description="Helical" evidence="6">
    <location>
        <begin position="199"/>
        <end position="217"/>
    </location>
</feature>
<dbReference type="PANTHER" id="PTHR43531">
    <property type="entry name" value="PROTEIN ICFG"/>
    <property type="match status" value="1"/>
</dbReference>
<keyword evidence="10" id="KW-1185">Reference proteome</keyword>
<dbReference type="InterPro" id="IPR004089">
    <property type="entry name" value="MCPsignal_dom"/>
</dbReference>
<dbReference type="EMBL" id="JAUOZU010000001">
    <property type="protein sequence ID" value="MDO6962675.1"/>
    <property type="molecule type" value="Genomic_DNA"/>
</dbReference>
<dbReference type="InterPro" id="IPR003660">
    <property type="entry name" value="HAMP_dom"/>
</dbReference>
<dbReference type="SUPFAM" id="SSF158472">
    <property type="entry name" value="HAMP domain-like"/>
    <property type="match status" value="1"/>
</dbReference>
<evidence type="ECO:0000256" key="6">
    <source>
        <dbReference type="SAM" id="Phobius"/>
    </source>
</evidence>
<gene>
    <name evidence="9" type="ORF">Q4481_01825</name>
</gene>
<protein>
    <submittedName>
        <fullName evidence="9">HAMP domain-containing methyl-accepting chemotaxis protein</fullName>
    </submittedName>
</protein>
<keyword evidence="6" id="KW-0812">Transmembrane</keyword>
<accession>A0ABT8YG71</accession>
<feature type="domain" description="HAMP" evidence="8">
    <location>
        <begin position="310"/>
        <end position="353"/>
    </location>
</feature>
<dbReference type="PANTHER" id="PTHR43531:SF11">
    <property type="entry name" value="METHYL-ACCEPTING CHEMOTAXIS PROTEIN 3"/>
    <property type="match status" value="1"/>
</dbReference>
<feature type="domain" description="Methyl-accepting transducer" evidence="7">
    <location>
        <begin position="358"/>
        <end position="587"/>
    </location>
</feature>
<evidence type="ECO:0000256" key="3">
    <source>
        <dbReference type="PROSITE-ProRule" id="PRU00284"/>
    </source>
</evidence>
<dbReference type="SMART" id="SM00304">
    <property type="entry name" value="HAMP"/>
    <property type="match status" value="2"/>
</dbReference>
<reference evidence="9" key="2">
    <citation type="submission" date="2023-07" db="EMBL/GenBank/DDBJ databases">
        <authorList>
            <person name="Shen H."/>
        </authorList>
    </citation>
    <scope>NUCLEOTIDE SEQUENCE</scope>
    <source>
        <strain evidence="9">TNR-22</strain>
    </source>
</reference>
<keyword evidence="4" id="KW-0175">Coiled coil</keyword>
<dbReference type="InterPro" id="IPR004090">
    <property type="entry name" value="Chemotax_Me-accpt_rcpt"/>
</dbReference>
<keyword evidence="1" id="KW-0145">Chemotaxis</keyword>